<organism evidence="5 6">
    <name type="scientific">Shinella lacus</name>
    <dbReference type="NCBI Taxonomy" id="2654216"/>
    <lineage>
        <taxon>Bacteria</taxon>
        <taxon>Pseudomonadati</taxon>
        <taxon>Pseudomonadota</taxon>
        <taxon>Alphaproteobacteria</taxon>
        <taxon>Hyphomicrobiales</taxon>
        <taxon>Rhizobiaceae</taxon>
        <taxon>Shinella</taxon>
    </lineage>
</organism>
<evidence type="ECO:0000313" key="5">
    <source>
        <dbReference type="EMBL" id="MCQ4634296.1"/>
    </source>
</evidence>
<keyword evidence="1" id="KW-0805">Transcription regulation</keyword>
<dbReference type="PROSITE" id="PS51118">
    <property type="entry name" value="HTH_HXLR"/>
    <property type="match status" value="1"/>
</dbReference>
<feature type="domain" description="HTH hxlR-type" evidence="4">
    <location>
        <begin position="15"/>
        <end position="113"/>
    </location>
</feature>
<dbReference type="Proteomes" id="UP000996601">
    <property type="component" value="Unassembled WGS sequence"/>
</dbReference>
<keyword evidence="6" id="KW-1185">Reference proteome</keyword>
<dbReference type="PANTHER" id="PTHR33204:SF29">
    <property type="entry name" value="TRANSCRIPTIONAL REGULATOR"/>
    <property type="match status" value="1"/>
</dbReference>
<evidence type="ECO:0000256" key="3">
    <source>
        <dbReference type="ARBA" id="ARBA00023163"/>
    </source>
</evidence>
<evidence type="ECO:0000256" key="2">
    <source>
        <dbReference type="ARBA" id="ARBA00023125"/>
    </source>
</evidence>
<comment type="caution">
    <text evidence="5">The sequence shown here is derived from an EMBL/GenBank/DDBJ whole genome shotgun (WGS) entry which is preliminary data.</text>
</comment>
<evidence type="ECO:0000313" key="6">
    <source>
        <dbReference type="Proteomes" id="UP000996601"/>
    </source>
</evidence>
<reference evidence="5" key="1">
    <citation type="submission" date="2021-07" db="EMBL/GenBank/DDBJ databases">
        <title>Shinella sp. nov., a novel member of the genus Shinella from water.</title>
        <authorList>
            <person name="Deng Y."/>
        </authorList>
    </citation>
    <scope>NUCLEOTIDE SEQUENCE</scope>
    <source>
        <strain evidence="5">CPCC 100929</strain>
    </source>
</reference>
<evidence type="ECO:0000259" key="4">
    <source>
        <dbReference type="PROSITE" id="PS51118"/>
    </source>
</evidence>
<dbReference type="InterPro" id="IPR036390">
    <property type="entry name" value="WH_DNA-bd_sf"/>
</dbReference>
<dbReference type="RefSeq" id="WP_256120890.1">
    <property type="nucleotide sequence ID" value="NZ_WHSB02000018.1"/>
</dbReference>
<gene>
    <name evidence="5" type="ORF">GB927_029960</name>
</gene>
<dbReference type="SUPFAM" id="SSF46785">
    <property type="entry name" value="Winged helix' DNA-binding domain"/>
    <property type="match status" value="1"/>
</dbReference>
<accession>A0ABT1RGJ3</accession>
<dbReference type="Pfam" id="PF01638">
    <property type="entry name" value="HxlR"/>
    <property type="match status" value="1"/>
</dbReference>
<keyword evidence="2" id="KW-0238">DNA-binding</keyword>
<sequence length="136" mass="15295">MSRPRAKLTKDFPGCPVESTLCFLDGKWKGVILFHLLEGKLRFNELRRKLPSVTQRMLTKQLRELEEAGILSRTVFPVVPPRVDYELTAAGRSLEPVISALAAWGSKNVTREDGQTVIRLAYETKTAPPERDAVDC</sequence>
<protein>
    <submittedName>
        <fullName evidence="5">Helix-turn-helix transcriptional regulator</fullName>
    </submittedName>
</protein>
<name>A0ABT1RGJ3_9HYPH</name>
<dbReference type="InterPro" id="IPR002577">
    <property type="entry name" value="HTH_HxlR"/>
</dbReference>
<keyword evidence="3" id="KW-0804">Transcription</keyword>
<evidence type="ECO:0000256" key="1">
    <source>
        <dbReference type="ARBA" id="ARBA00023015"/>
    </source>
</evidence>
<proteinExistence type="predicted"/>
<dbReference type="EMBL" id="WHSB02000018">
    <property type="protein sequence ID" value="MCQ4634296.1"/>
    <property type="molecule type" value="Genomic_DNA"/>
</dbReference>
<dbReference type="PANTHER" id="PTHR33204">
    <property type="entry name" value="TRANSCRIPTIONAL REGULATOR, MARR FAMILY"/>
    <property type="match status" value="1"/>
</dbReference>
<dbReference type="InterPro" id="IPR036388">
    <property type="entry name" value="WH-like_DNA-bd_sf"/>
</dbReference>
<dbReference type="Gene3D" id="1.10.10.10">
    <property type="entry name" value="Winged helix-like DNA-binding domain superfamily/Winged helix DNA-binding domain"/>
    <property type="match status" value="1"/>
</dbReference>